<proteinExistence type="inferred from homology"/>
<dbReference type="EMBL" id="CP111019">
    <property type="protein sequence ID" value="WAR12274.1"/>
    <property type="molecule type" value="Genomic_DNA"/>
</dbReference>
<comment type="similarity">
    <text evidence="4">Belongs to the CDIP1/LITAF family.</text>
</comment>
<dbReference type="PANTHER" id="PTHR23292">
    <property type="entry name" value="LIPOPOLYSACCHARIDE-INDUCED TUMOR NECROSIS FACTOR-ALPHA FACTOR"/>
    <property type="match status" value="1"/>
</dbReference>
<dbReference type="Proteomes" id="UP001164746">
    <property type="component" value="Chromosome 8"/>
</dbReference>
<keyword evidence="5" id="KW-0479">Metal-binding</keyword>
<dbReference type="PROSITE" id="PS51837">
    <property type="entry name" value="LITAF"/>
    <property type="match status" value="1"/>
</dbReference>
<organism evidence="9 10">
    <name type="scientific">Mya arenaria</name>
    <name type="common">Soft-shell clam</name>
    <dbReference type="NCBI Taxonomy" id="6604"/>
    <lineage>
        <taxon>Eukaryota</taxon>
        <taxon>Metazoa</taxon>
        <taxon>Spiralia</taxon>
        <taxon>Lophotrochozoa</taxon>
        <taxon>Mollusca</taxon>
        <taxon>Bivalvia</taxon>
        <taxon>Autobranchia</taxon>
        <taxon>Heteroconchia</taxon>
        <taxon>Euheterodonta</taxon>
        <taxon>Imparidentia</taxon>
        <taxon>Neoheterodontei</taxon>
        <taxon>Myida</taxon>
        <taxon>Myoidea</taxon>
        <taxon>Myidae</taxon>
        <taxon>Mya</taxon>
    </lineage>
</organism>
<dbReference type="InterPro" id="IPR006629">
    <property type="entry name" value="LITAF"/>
</dbReference>
<evidence type="ECO:0000313" key="10">
    <source>
        <dbReference type="Proteomes" id="UP001164746"/>
    </source>
</evidence>
<evidence type="ECO:0000256" key="6">
    <source>
        <dbReference type="ARBA" id="ARBA00022833"/>
    </source>
</evidence>
<gene>
    <name evidence="9" type="ORF">MAR_026454</name>
</gene>
<keyword evidence="6" id="KW-0862">Zinc</keyword>
<evidence type="ECO:0000256" key="2">
    <source>
        <dbReference type="ARBA" id="ARBA00004481"/>
    </source>
</evidence>
<evidence type="ECO:0000256" key="4">
    <source>
        <dbReference type="ARBA" id="ARBA00005975"/>
    </source>
</evidence>
<evidence type="ECO:0000256" key="1">
    <source>
        <dbReference type="ARBA" id="ARBA00004414"/>
    </source>
</evidence>
<keyword evidence="7" id="KW-0472">Membrane</keyword>
<dbReference type="Pfam" id="PF10601">
    <property type="entry name" value="zf-LITAF-like"/>
    <property type="match status" value="1"/>
</dbReference>
<evidence type="ECO:0000259" key="8">
    <source>
        <dbReference type="PROSITE" id="PS51837"/>
    </source>
</evidence>
<evidence type="ECO:0000256" key="7">
    <source>
        <dbReference type="ARBA" id="ARBA00023136"/>
    </source>
</evidence>
<sequence length="164" mass="18675">MLQYLQEEYQKAGEPGEGAVLKIGGGNHVRLAKHAAHAQGNLPEVLHDERLWLHVNRSRGRANGYRSVLVWKTNNPISVGAPPITVYVQPQAFVVQQFREVPLRMRCMFCQADVVTSTYFENGTITWLFVPLGCCLIPFCMEDMKDVVHRYPNCNQQAGRFNRM</sequence>
<protein>
    <submittedName>
        <fullName evidence="9">LITAF-like protein</fullName>
    </submittedName>
</protein>
<name>A0ABY7EV52_MYAAR</name>
<comment type="subcellular location">
    <subcellularLocation>
        <location evidence="2">Endosome membrane</location>
        <topology evidence="2">Peripheral membrane protein</topology>
    </subcellularLocation>
    <subcellularLocation>
        <location evidence="1">Late endosome membrane</location>
    </subcellularLocation>
    <subcellularLocation>
        <location evidence="3">Lysosome membrane</location>
        <topology evidence="3">Peripheral membrane protein</topology>
        <orientation evidence="3">Cytoplasmic side</orientation>
    </subcellularLocation>
</comment>
<keyword evidence="10" id="KW-1185">Reference proteome</keyword>
<dbReference type="InterPro" id="IPR037519">
    <property type="entry name" value="LITAF_fam"/>
</dbReference>
<reference evidence="9" key="1">
    <citation type="submission" date="2022-11" db="EMBL/GenBank/DDBJ databases">
        <title>Centuries of genome instability and evolution in soft-shell clam transmissible cancer (bioRxiv).</title>
        <authorList>
            <person name="Hart S.F.M."/>
            <person name="Yonemitsu M.A."/>
            <person name="Giersch R.M."/>
            <person name="Beal B.F."/>
            <person name="Arriagada G."/>
            <person name="Davis B.W."/>
            <person name="Ostrander E.A."/>
            <person name="Goff S.P."/>
            <person name="Metzger M.J."/>
        </authorList>
    </citation>
    <scope>NUCLEOTIDE SEQUENCE</scope>
    <source>
        <strain evidence="9">MELC-2E11</strain>
        <tissue evidence="9">Siphon/mantle</tissue>
    </source>
</reference>
<feature type="domain" description="LITAF" evidence="8">
    <location>
        <begin position="83"/>
        <end position="163"/>
    </location>
</feature>
<dbReference type="PANTHER" id="PTHR23292:SF6">
    <property type="entry name" value="FI16602P1-RELATED"/>
    <property type="match status" value="1"/>
</dbReference>
<evidence type="ECO:0000256" key="3">
    <source>
        <dbReference type="ARBA" id="ARBA00004630"/>
    </source>
</evidence>
<evidence type="ECO:0000313" key="9">
    <source>
        <dbReference type="EMBL" id="WAR12274.1"/>
    </source>
</evidence>
<accession>A0ABY7EV52</accession>
<evidence type="ECO:0000256" key="5">
    <source>
        <dbReference type="ARBA" id="ARBA00022723"/>
    </source>
</evidence>
<dbReference type="SMART" id="SM00714">
    <property type="entry name" value="LITAF"/>
    <property type="match status" value="1"/>
</dbReference>